<dbReference type="Pfam" id="PF00563">
    <property type="entry name" value="EAL"/>
    <property type="match status" value="1"/>
</dbReference>
<organism evidence="3 4">
    <name type="scientific">Acinetobacter radioresistens</name>
    <dbReference type="NCBI Taxonomy" id="40216"/>
    <lineage>
        <taxon>Bacteria</taxon>
        <taxon>Pseudomonadati</taxon>
        <taxon>Pseudomonadota</taxon>
        <taxon>Gammaproteobacteria</taxon>
        <taxon>Moraxellales</taxon>
        <taxon>Moraxellaceae</taxon>
        <taxon>Acinetobacter</taxon>
    </lineage>
</organism>
<evidence type="ECO:0000259" key="2">
    <source>
        <dbReference type="PROSITE" id="PS50883"/>
    </source>
</evidence>
<dbReference type="PROSITE" id="PS50883">
    <property type="entry name" value="EAL"/>
    <property type="match status" value="1"/>
</dbReference>
<gene>
    <name evidence="3" type="ORF">DIC32_02300</name>
</gene>
<accession>A0A3D3G074</accession>
<dbReference type="NCBIfam" id="TIGR00229">
    <property type="entry name" value="sensory_box"/>
    <property type="match status" value="1"/>
</dbReference>
<evidence type="ECO:0000259" key="1">
    <source>
        <dbReference type="PROSITE" id="PS50112"/>
    </source>
</evidence>
<name>A0A3D3G074_ACIRA</name>
<dbReference type="SUPFAM" id="SSF55785">
    <property type="entry name" value="PYP-like sensor domain (PAS domain)"/>
    <property type="match status" value="1"/>
</dbReference>
<sequence>MGSIEVRNPLLSKKFKRTETRLLIIDDNQIRYNQIIEIFAQQDHLVQAVLLDDLKSFEKQLHLDWDLIIFGRAYDLKVEQALSIVQASTQPSLPVLLIKPDQYEPAQYNHYIYKGIYDVINLDFPERFYIGLVRALSYYRLVQAQQRLSIELEMAQNQAQTLVQESHKAVAIIQEGIHIQANNEYLNLFGLEKEDEVIGLPLLDILQPEDLNDFKQRFKKISQGQFDQGHFEIRTLNSQVACSSALELEFVSAAEEDALQIRINCDSSNSNTLLSNNSSPQISEKNSNSVNPFQLVNRYLISQPAKFNALVVFSLATCSDQIFKSDWNTLKTYFLNIEDFIREQTHTLVFKVHTILYGALFQAESEEILESQLMSLRALEKAQLLTVNDVNFSLQLQIGYTLIPDEIRDNDHFEELLEYAFNHHLPELEHEPELELTVPLEVEPVPVPEVPETALSAATSTPSLVQVLAQKLQQADIHLRYQQLYDKQDINLYTYEVTSGIIYENRWQEFSGLADLQGNNELSIKLDRWVLVEACKQLHNFIRQYPDARLIVNLNQHILFNDSQLPELVAKLITIIGSKQSHPLILQFAEEEILYNLPAAQKQIALLRQYGAEISIRNFGNSIYSESLLNQIELQYVTLDQQLTQLISNDKELGNLQEKIINFLAIKPVEIILRELDDMNLFANAWNIEARYLEGNYFQKKLEFLTDVQDQ</sequence>
<dbReference type="InterPro" id="IPR052155">
    <property type="entry name" value="Biofilm_reg_signaling"/>
</dbReference>
<dbReference type="PANTHER" id="PTHR44757">
    <property type="entry name" value="DIGUANYLATE CYCLASE DGCP"/>
    <property type="match status" value="1"/>
</dbReference>
<dbReference type="InterPro" id="IPR035965">
    <property type="entry name" value="PAS-like_dom_sf"/>
</dbReference>
<comment type="caution">
    <text evidence="3">The sequence shown here is derived from an EMBL/GenBank/DDBJ whole genome shotgun (WGS) entry which is preliminary data.</text>
</comment>
<feature type="domain" description="PAS" evidence="1">
    <location>
        <begin position="175"/>
        <end position="225"/>
    </location>
</feature>
<dbReference type="PROSITE" id="PS50112">
    <property type="entry name" value="PAS"/>
    <property type="match status" value="1"/>
</dbReference>
<dbReference type="Gene3D" id="3.30.450.20">
    <property type="entry name" value="PAS domain"/>
    <property type="match status" value="1"/>
</dbReference>
<feature type="domain" description="EAL" evidence="2">
    <location>
        <begin position="461"/>
        <end position="711"/>
    </location>
</feature>
<dbReference type="AlphaFoldDB" id="A0A3D3G074"/>
<protein>
    <submittedName>
        <fullName evidence="3">Diguanylate phosphodiesterase</fullName>
    </submittedName>
</protein>
<reference evidence="3 4" key="1">
    <citation type="journal article" date="2018" name="Nat. Biotechnol.">
        <title>A standardized bacterial taxonomy based on genome phylogeny substantially revises the tree of life.</title>
        <authorList>
            <person name="Parks D.H."/>
            <person name="Chuvochina M."/>
            <person name="Waite D.W."/>
            <person name="Rinke C."/>
            <person name="Skarshewski A."/>
            <person name="Chaumeil P.A."/>
            <person name="Hugenholtz P."/>
        </authorList>
    </citation>
    <scope>NUCLEOTIDE SEQUENCE [LARGE SCALE GENOMIC DNA]</scope>
    <source>
        <strain evidence="3">UBA10045</strain>
    </source>
</reference>
<dbReference type="Proteomes" id="UP000262257">
    <property type="component" value="Unassembled WGS sequence"/>
</dbReference>
<dbReference type="InterPro" id="IPR035919">
    <property type="entry name" value="EAL_sf"/>
</dbReference>
<dbReference type="SMART" id="SM00052">
    <property type="entry name" value="EAL"/>
    <property type="match status" value="1"/>
</dbReference>
<dbReference type="PANTHER" id="PTHR44757:SF2">
    <property type="entry name" value="BIOFILM ARCHITECTURE MAINTENANCE PROTEIN MBAA"/>
    <property type="match status" value="1"/>
</dbReference>
<dbReference type="CDD" id="cd00130">
    <property type="entry name" value="PAS"/>
    <property type="match status" value="1"/>
</dbReference>
<dbReference type="EMBL" id="DPXL01000032">
    <property type="protein sequence ID" value="HCM30622.1"/>
    <property type="molecule type" value="Genomic_DNA"/>
</dbReference>
<evidence type="ECO:0000313" key="3">
    <source>
        <dbReference type="EMBL" id="HCM30622.1"/>
    </source>
</evidence>
<dbReference type="Gene3D" id="3.20.20.450">
    <property type="entry name" value="EAL domain"/>
    <property type="match status" value="1"/>
</dbReference>
<dbReference type="SUPFAM" id="SSF141868">
    <property type="entry name" value="EAL domain-like"/>
    <property type="match status" value="1"/>
</dbReference>
<dbReference type="InterPro" id="IPR001633">
    <property type="entry name" value="EAL_dom"/>
</dbReference>
<dbReference type="InterPro" id="IPR000014">
    <property type="entry name" value="PAS"/>
</dbReference>
<proteinExistence type="predicted"/>
<evidence type="ECO:0000313" key="4">
    <source>
        <dbReference type="Proteomes" id="UP000262257"/>
    </source>
</evidence>